<feature type="transmembrane region" description="Helical" evidence="1">
    <location>
        <begin position="12"/>
        <end position="32"/>
    </location>
</feature>
<dbReference type="Pfam" id="PF00561">
    <property type="entry name" value="Abhydrolase_1"/>
    <property type="match status" value="1"/>
</dbReference>
<accession>A0A0W0Z0F8</accession>
<evidence type="ECO:0000313" key="3">
    <source>
        <dbReference type="EMBL" id="KTD62624.1"/>
    </source>
</evidence>
<proteinExistence type="predicted"/>
<comment type="caution">
    <text evidence="3">The sequence shown here is derived from an EMBL/GenBank/DDBJ whole genome shotgun (WGS) entry which is preliminary data.</text>
</comment>
<dbReference type="SUPFAM" id="SSF53474">
    <property type="entry name" value="alpha/beta-Hydrolases"/>
    <property type="match status" value="1"/>
</dbReference>
<organism evidence="3 4">
    <name type="scientific">Legionella santicrucis</name>
    <dbReference type="NCBI Taxonomy" id="45074"/>
    <lineage>
        <taxon>Bacteria</taxon>
        <taxon>Pseudomonadati</taxon>
        <taxon>Pseudomonadota</taxon>
        <taxon>Gammaproteobacteria</taxon>
        <taxon>Legionellales</taxon>
        <taxon>Legionellaceae</taxon>
        <taxon>Legionella</taxon>
    </lineage>
</organism>
<keyword evidence="1" id="KW-1133">Transmembrane helix</keyword>
<protein>
    <submittedName>
        <fullName evidence="3">Lipase LipB</fullName>
    </submittedName>
</protein>
<dbReference type="Proteomes" id="UP000054703">
    <property type="component" value="Unassembled WGS sequence"/>
</dbReference>
<name>A0A0W0Z0F8_9GAMM</name>
<dbReference type="OrthoDB" id="556502at2"/>
<dbReference type="InterPro" id="IPR000073">
    <property type="entry name" value="AB_hydrolase_1"/>
</dbReference>
<evidence type="ECO:0000259" key="2">
    <source>
        <dbReference type="Pfam" id="PF00561"/>
    </source>
</evidence>
<dbReference type="Gene3D" id="3.40.50.1820">
    <property type="entry name" value="alpha/beta hydrolase"/>
    <property type="match status" value="1"/>
</dbReference>
<keyword evidence="1" id="KW-0472">Membrane</keyword>
<keyword evidence="1" id="KW-0812">Transmembrane</keyword>
<reference evidence="3 4" key="1">
    <citation type="submission" date="2015-11" db="EMBL/GenBank/DDBJ databases">
        <title>Genomic analysis of 38 Legionella species identifies large and diverse effector repertoires.</title>
        <authorList>
            <person name="Burstein D."/>
            <person name="Amaro F."/>
            <person name="Zusman T."/>
            <person name="Lifshitz Z."/>
            <person name="Cohen O."/>
            <person name="Gilbert J.A."/>
            <person name="Pupko T."/>
            <person name="Shuman H.A."/>
            <person name="Segal G."/>
        </authorList>
    </citation>
    <scope>NUCLEOTIDE SEQUENCE [LARGE SCALE GENOMIC DNA]</scope>
    <source>
        <strain evidence="3 4">SC-63-C7</strain>
    </source>
</reference>
<evidence type="ECO:0000313" key="4">
    <source>
        <dbReference type="Proteomes" id="UP000054703"/>
    </source>
</evidence>
<dbReference type="STRING" id="45074.Lsan_1806"/>
<gene>
    <name evidence="3" type="ORF">Lsan_1806</name>
</gene>
<keyword evidence="4" id="KW-1185">Reference proteome</keyword>
<sequence>MVKTIHKLRQYLQLILVISGMMSGAPVYASFLEAKHELSVQKMQIKPQQSREVIVLIHGLMRTSLSMWPLKNFLKRKGYEVYIYSYPSHKYSIQEHGTYLNQYIKNLLAKNPGAKINFITHSLGGIITREAISKLSKEQLKNIGSLIMLAPPNQGSKLAKISTKMFPMLTFPIKPLAELSSDQSSYVHHVPVPNINIGIIAGRYDAKVPPEYARLEGQNAPVIVNSNHTFIMNNEKTRELIMNFLETGTFEPVTGKIYSYKEIKPEAEQNYQNKQNKMRANI</sequence>
<dbReference type="RefSeq" id="WP_083505108.1">
    <property type="nucleotide sequence ID" value="NZ_CAAAIH010000072.1"/>
</dbReference>
<dbReference type="EMBL" id="LNYU01000036">
    <property type="protein sequence ID" value="KTD62624.1"/>
    <property type="molecule type" value="Genomic_DNA"/>
</dbReference>
<dbReference type="PATRIC" id="fig|45074.5.peg.1922"/>
<feature type="domain" description="AB hydrolase-1" evidence="2">
    <location>
        <begin position="53"/>
        <end position="151"/>
    </location>
</feature>
<evidence type="ECO:0000256" key="1">
    <source>
        <dbReference type="SAM" id="Phobius"/>
    </source>
</evidence>
<dbReference type="PANTHER" id="PTHR37946:SF1">
    <property type="entry name" value="SLL1969 PROTEIN"/>
    <property type="match status" value="1"/>
</dbReference>
<dbReference type="InterPro" id="IPR029058">
    <property type="entry name" value="AB_hydrolase_fold"/>
</dbReference>
<dbReference type="PANTHER" id="PTHR37946">
    <property type="entry name" value="SLL1969 PROTEIN"/>
    <property type="match status" value="1"/>
</dbReference>
<dbReference type="AlphaFoldDB" id="A0A0W0Z0F8"/>